<gene>
    <name evidence="6" type="ORF">NMOB1V02_LOCUS2731</name>
</gene>
<evidence type="ECO:0000256" key="2">
    <source>
        <dbReference type="ARBA" id="ARBA00022525"/>
    </source>
</evidence>
<dbReference type="OrthoDB" id="9930623at2759"/>
<evidence type="ECO:0000313" key="7">
    <source>
        <dbReference type="Proteomes" id="UP000678499"/>
    </source>
</evidence>
<name>A0A7R9GBR2_9CRUS</name>
<reference evidence="6" key="1">
    <citation type="submission" date="2020-11" db="EMBL/GenBank/DDBJ databases">
        <authorList>
            <person name="Tran Van P."/>
        </authorList>
    </citation>
    <scope>NUCLEOTIDE SEQUENCE</scope>
</reference>
<keyword evidence="2" id="KW-0964">Secreted</keyword>
<dbReference type="InterPro" id="IPR005533">
    <property type="entry name" value="AMOP_dom"/>
</dbReference>
<keyword evidence="3" id="KW-0732">Signal</keyword>
<keyword evidence="7" id="KW-1185">Reference proteome</keyword>
<dbReference type="Pfam" id="PF03782">
    <property type="entry name" value="AMOP"/>
    <property type="match status" value="1"/>
</dbReference>
<evidence type="ECO:0000256" key="4">
    <source>
        <dbReference type="ARBA" id="ARBA00023157"/>
    </source>
</evidence>
<evidence type="ECO:0000256" key="3">
    <source>
        <dbReference type="ARBA" id="ARBA00022729"/>
    </source>
</evidence>
<evidence type="ECO:0000256" key="1">
    <source>
        <dbReference type="ARBA" id="ARBA00004613"/>
    </source>
</evidence>
<keyword evidence="4" id="KW-1015">Disulfide bond</keyword>
<feature type="domain" description="AMOP" evidence="5">
    <location>
        <begin position="95"/>
        <end position="254"/>
    </location>
</feature>
<organism evidence="6">
    <name type="scientific">Notodromas monacha</name>
    <dbReference type="NCBI Taxonomy" id="399045"/>
    <lineage>
        <taxon>Eukaryota</taxon>
        <taxon>Metazoa</taxon>
        <taxon>Ecdysozoa</taxon>
        <taxon>Arthropoda</taxon>
        <taxon>Crustacea</taxon>
        <taxon>Oligostraca</taxon>
        <taxon>Ostracoda</taxon>
        <taxon>Podocopa</taxon>
        <taxon>Podocopida</taxon>
        <taxon>Cypridocopina</taxon>
        <taxon>Cypridoidea</taxon>
        <taxon>Cyprididae</taxon>
        <taxon>Notodromas</taxon>
    </lineage>
</organism>
<evidence type="ECO:0000259" key="5">
    <source>
        <dbReference type="PROSITE" id="PS50856"/>
    </source>
</evidence>
<proteinExistence type="predicted"/>
<dbReference type="PANTHER" id="PTHR10239:SF29">
    <property type="entry name" value="AMOP DOMAIN-CONTAINING PROTEIN"/>
    <property type="match status" value="1"/>
</dbReference>
<dbReference type="EMBL" id="CAJPEX010000320">
    <property type="protein sequence ID" value="CAG0915071.1"/>
    <property type="molecule type" value="Genomic_DNA"/>
</dbReference>
<comment type="subcellular location">
    <subcellularLocation>
        <location evidence="1">Secreted</location>
    </subcellularLocation>
</comment>
<sequence length="266" mass="28686">MPKLDAAACITPPRKISCTVAAAKPVIAKSWLTPTIGLLKPRVLKGPDSANAARHTNSVSLKFNQDTRSLSTEPLAPLLLSLKHAMAGLDESSESESSKGNVCERWLRCPADDALRELTGVDALPDCPCTYSTASSRAGQSRWKDVSLLDGKLDIYNPGAARCIRSEPALSSSVDRHKWTGLSVQNCCYDEANTLLTRGSGAGSPHYVSPEISPSLHRFVDILPWLACKGDFTRFHASREPNNGNHCPVNPDEATFAEQVQAATTF</sequence>
<dbReference type="GO" id="GO:0005576">
    <property type="term" value="C:extracellular region"/>
    <property type="evidence" value="ECO:0007669"/>
    <property type="project" value="UniProtKB-SubCell"/>
</dbReference>
<dbReference type="EMBL" id="OA882357">
    <property type="protein sequence ID" value="CAD7274919.1"/>
    <property type="molecule type" value="Genomic_DNA"/>
</dbReference>
<dbReference type="PROSITE" id="PS50856">
    <property type="entry name" value="AMOP"/>
    <property type="match status" value="1"/>
</dbReference>
<dbReference type="AlphaFoldDB" id="A0A7R9GBR2"/>
<evidence type="ECO:0000313" key="6">
    <source>
        <dbReference type="EMBL" id="CAD7274919.1"/>
    </source>
</evidence>
<dbReference type="InterPro" id="IPR051867">
    <property type="entry name" value="Angio_Inhib/Adhesion_GPCR"/>
</dbReference>
<dbReference type="Proteomes" id="UP000678499">
    <property type="component" value="Unassembled WGS sequence"/>
</dbReference>
<dbReference type="PANTHER" id="PTHR10239">
    <property type="entry name" value="ISTHMIN-2"/>
    <property type="match status" value="1"/>
</dbReference>
<accession>A0A7R9GBR2</accession>
<dbReference type="SMART" id="SM00723">
    <property type="entry name" value="AMOP"/>
    <property type="match status" value="1"/>
</dbReference>
<protein>
    <recommendedName>
        <fullName evidence="5">AMOP domain-containing protein</fullName>
    </recommendedName>
</protein>